<dbReference type="EMBL" id="WQLB01000006">
    <property type="protein sequence ID" value="MVN86389.1"/>
    <property type="molecule type" value="Genomic_DNA"/>
</dbReference>
<gene>
    <name evidence="3" type="ORF">GO986_06380</name>
</gene>
<comment type="caution">
    <text evidence="3">The sequence shown here is derived from an EMBL/GenBank/DDBJ whole genome shotgun (WGS) entry which is preliminary data.</text>
</comment>
<evidence type="ECO:0000256" key="2">
    <source>
        <dbReference type="SAM" id="SignalP"/>
    </source>
</evidence>
<feature type="compositionally biased region" description="Pro residues" evidence="1">
    <location>
        <begin position="36"/>
        <end position="47"/>
    </location>
</feature>
<proteinExistence type="predicted"/>
<feature type="region of interest" description="Disordered" evidence="1">
    <location>
        <begin position="22"/>
        <end position="51"/>
    </location>
</feature>
<reference evidence="3 4" key="1">
    <citation type="submission" date="2019-12" db="EMBL/GenBank/DDBJ databases">
        <title>Deinococcus sp. HMF7620 Genome sequencing and assembly.</title>
        <authorList>
            <person name="Kang H."/>
            <person name="Kim H."/>
            <person name="Joh K."/>
        </authorList>
    </citation>
    <scope>NUCLEOTIDE SEQUENCE [LARGE SCALE GENOMIC DNA]</scope>
    <source>
        <strain evidence="3 4">HMF7620</strain>
    </source>
</reference>
<accession>A0A7C9HQR5</accession>
<evidence type="ECO:0000313" key="4">
    <source>
        <dbReference type="Proteomes" id="UP000483286"/>
    </source>
</evidence>
<dbReference type="AlphaFoldDB" id="A0A7C9HQR5"/>
<evidence type="ECO:0000256" key="1">
    <source>
        <dbReference type="SAM" id="MobiDB-lite"/>
    </source>
</evidence>
<feature type="signal peptide" evidence="2">
    <location>
        <begin position="1"/>
        <end position="17"/>
    </location>
</feature>
<sequence>MRHVHLLLGALVLGSCAAPQTAPPQAAPAPVVGTPAPAPSPTEPAPAPAHELTPLGTIQLAFSGLNDPDGFTAELVSQALTDIGGIQLEPLATSSFTVGTRGAGGMRYLSASFRVRNAAAGGAAYAVARQNLTLVAASTASTIGETAISGLQRFDGSAASPAIAQSILPTHTMTLDRTTDLVRPKLGGEDLQVFAEDEVSVAPAGTVRLFPYGFVVRKKGAINTRQLPASPATGQFDGVVTVAVKLPLQANAADDPFRFSMNFAVMDDSRTRVTESVEEQGASSDAAVRAGVLGANTPIMTLCGSSLNTATGQFIGSATTAGNTARLAKLGGNIALKKVALAYGVPGNTRLSVNTAAGLASAYSTYNGAALSFGSGSSRRGGSVTLDAGGDFTFVSKAGDGAPAVTDQLVYRVADNQGCSSTDTTADVNVSGRVWFVNNTGAAGDGRQTTPFNTLLAAQNASAAGDYLYVAQGNGTTSGQNSGLILKTGQTLIGAGAALTIGGVTYAAAGQPASIGNSGGVGLTVAQNNAVQGLSISGTSGGVSGTGFGTLTLTVPSVSASAGPALNLTTGTLTATLDTLNSNNSATSGALLTGVGGTLSVTGTGTAGSGGTIQGAANHGVSISPQNQTLTVTLDRLNIQNNRGNGLLARTTSNETGRALLTVRNSSFTSNAQAALSVEQAAASASRTVLIDNTVNNLTSDGSGFSVSTAHAAAQTDEFIAQNNTITLDPGRGSTIGIRGLVRGQGTLRASASGNTVTGFSAHGLAWYALASGARADVTMTGNRASTSSGNALEGALVQDGEATISTEVCLNASGNVLSGPPGLDFDGLYLWIPSGTPMQIQGLTGNARNYLQGQNPGTTVFVDGGAAAGTCAVPTP</sequence>
<name>A0A7C9HQR5_9DEIO</name>
<protein>
    <submittedName>
        <fullName evidence="3">VcbS</fullName>
    </submittedName>
</protein>
<evidence type="ECO:0000313" key="3">
    <source>
        <dbReference type="EMBL" id="MVN86389.1"/>
    </source>
</evidence>
<dbReference type="RefSeq" id="WP_157458451.1">
    <property type="nucleotide sequence ID" value="NZ_WQLB01000006.1"/>
</dbReference>
<keyword evidence="4" id="KW-1185">Reference proteome</keyword>
<dbReference type="SUPFAM" id="SSF51126">
    <property type="entry name" value="Pectin lyase-like"/>
    <property type="match status" value="1"/>
</dbReference>
<organism evidence="3 4">
    <name type="scientific">Deinococcus arboris</name>
    <dbReference type="NCBI Taxonomy" id="2682977"/>
    <lineage>
        <taxon>Bacteria</taxon>
        <taxon>Thermotogati</taxon>
        <taxon>Deinococcota</taxon>
        <taxon>Deinococci</taxon>
        <taxon>Deinococcales</taxon>
        <taxon>Deinococcaceae</taxon>
        <taxon>Deinococcus</taxon>
    </lineage>
</organism>
<feature type="chain" id="PRO_5028860733" evidence="2">
    <location>
        <begin position="18"/>
        <end position="877"/>
    </location>
</feature>
<dbReference type="PROSITE" id="PS51257">
    <property type="entry name" value="PROKAR_LIPOPROTEIN"/>
    <property type="match status" value="1"/>
</dbReference>
<keyword evidence="2" id="KW-0732">Signal</keyword>
<dbReference type="Proteomes" id="UP000483286">
    <property type="component" value="Unassembled WGS sequence"/>
</dbReference>
<dbReference type="InterPro" id="IPR011050">
    <property type="entry name" value="Pectin_lyase_fold/virulence"/>
</dbReference>